<evidence type="ECO:0000256" key="1">
    <source>
        <dbReference type="ARBA" id="ARBA00022801"/>
    </source>
</evidence>
<name>A0A9W9LHN1_9EURO</name>
<proteinExistence type="predicted"/>
<dbReference type="InterPro" id="IPR050300">
    <property type="entry name" value="GDXG_lipolytic_enzyme"/>
</dbReference>
<dbReference type="AlphaFoldDB" id="A0A9W9LHN1"/>
<feature type="domain" description="Alpha/beta hydrolase fold-3" evidence="2">
    <location>
        <begin position="105"/>
        <end position="325"/>
    </location>
</feature>
<comment type="caution">
    <text evidence="3">The sequence shown here is derived from an EMBL/GenBank/DDBJ whole genome shotgun (WGS) entry which is preliminary data.</text>
</comment>
<dbReference type="Pfam" id="PF07859">
    <property type="entry name" value="Abhydrolase_3"/>
    <property type="match status" value="1"/>
</dbReference>
<dbReference type="EMBL" id="JAPQKO010000006">
    <property type="protein sequence ID" value="KAJ5156192.1"/>
    <property type="molecule type" value="Genomic_DNA"/>
</dbReference>
<evidence type="ECO:0000313" key="3">
    <source>
        <dbReference type="EMBL" id="KAJ5156192.1"/>
    </source>
</evidence>
<keyword evidence="4" id="KW-1185">Reference proteome</keyword>
<organism evidence="3 4">
    <name type="scientific">Penicillium capsulatum</name>
    <dbReference type="NCBI Taxonomy" id="69766"/>
    <lineage>
        <taxon>Eukaryota</taxon>
        <taxon>Fungi</taxon>
        <taxon>Dikarya</taxon>
        <taxon>Ascomycota</taxon>
        <taxon>Pezizomycotina</taxon>
        <taxon>Eurotiomycetes</taxon>
        <taxon>Eurotiomycetidae</taxon>
        <taxon>Eurotiales</taxon>
        <taxon>Aspergillaceae</taxon>
        <taxon>Penicillium</taxon>
    </lineage>
</organism>
<dbReference type="InterPro" id="IPR029058">
    <property type="entry name" value="AB_hydrolase_fold"/>
</dbReference>
<dbReference type="GO" id="GO:0072330">
    <property type="term" value="P:monocarboxylic acid biosynthetic process"/>
    <property type="evidence" value="ECO:0007669"/>
    <property type="project" value="UniProtKB-ARBA"/>
</dbReference>
<protein>
    <submittedName>
        <fullName evidence="3">Esterase</fullName>
    </submittedName>
</protein>
<dbReference type="Proteomes" id="UP001146351">
    <property type="component" value="Unassembled WGS sequence"/>
</dbReference>
<dbReference type="PANTHER" id="PTHR48081:SF31">
    <property type="entry name" value="STERYL ACETYL HYDROLASE MUG81-RELATED"/>
    <property type="match status" value="1"/>
</dbReference>
<dbReference type="SUPFAM" id="SSF53474">
    <property type="entry name" value="alpha/beta-Hydrolases"/>
    <property type="match status" value="1"/>
</dbReference>
<dbReference type="GO" id="GO:0017000">
    <property type="term" value="P:antibiotic biosynthetic process"/>
    <property type="evidence" value="ECO:0007669"/>
    <property type="project" value="UniProtKB-ARBA"/>
</dbReference>
<dbReference type="PANTHER" id="PTHR48081">
    <property type="entry name" value="AB HYDROLASE SUPERFAMILY PROTEIN C4A8.06C"/>
    <property type="match status" value="1"/>
</dbReference>
<gene>
    <name evidence="3" type="ORF">N7492_008995</name>
</gene>
<reference evidence="3" key="1">
    <citation type="submission" date="2022-11" db="EMBL/GenBank/DDBJ databases">
        <authorList>
            <person name="Petersen C."/>
        </authorList>
    </citation>
    <scope>NUCLEOTIDE SEQUENCE</scope>
    <source>
        <strain evidence="3">IBT 21917</strain>
    </source>
</reference>
<dbReference type="Gene3D" id="3.40.50.1820">
    <property type="entry name" value="alpha/beta hydrolase"/>
    <property type="match status" value="1"/>
</dbReference>
<keyword evidence="1" id="KW-0378">Hydrolase</keyword>
<evidence type="ECO:0000313" key="4">
    <source>
        <dbReference type="Proteomes" id="UP001146351"/>
    </source>
</evidence>
<dbReference type="InterPro" id="IPR013094">
    <property type="entry name" value="AB_hydrolase_3"/>
</dbReference>
<accession>A0A9W9LHN1</accession>
<reference evidence="3" key="2">
    <citation type="journal article" date="2023" name="IMA Fungus">
        <title>Comparative genomic study of the Penicillium genus elucidates a diverse pangenome and 15 lateral gene transfer events.</title>
        <authorList>
            <person name="Petersen C."/>
            <person name="Sorensen T."/>
            <person name="Nielsen M.R."/>
            <person name="Sondergaard T.E."/>
            <person name="Sorensen J.L."/>
            <person name="Fitzpatrick D.A."/>
            <person name="Frisvad J.C."/>
            <person name="Nielsen K.L."/>
        </authorList>
    </citation>
    <scope>NUCLEOTIDE SEQUENCE</scope>
    <source>
        <strain evidence="3">IBT 21917</strain>
    </source>
</reference>
<dbReference type="OrthoDB" id="2152029at2759"/>
<evidence type="ECO:0000259" key="2">
    <source>
        <dbReference type="Pfam" id="PF07859"/>
    </source>
</evidence>
<dbReference type="GO" id="GO:0016787">
    <property type="term" value="F:hydrolase activity"/>
    <property type="evidence" value="ECO:0007669"/>
    <property type="project" value="UniProtKB-KW"/>
</dbReference>
<sequence length="352" mass="38594">MAALWLGVGLAAGKSLAWTFWSFLSAPFRGETGGATVYKHVALTLARTFFSSASIEQLQYILPPKSARDAYESLMQSKRATPKIVTLPDGTSAFWIANPDAEKLMIYLPGGGYCIPALPAHFDFLDALATNLRTSGQDIGILVLAYDLAPHARWPRQLEQAVDLVQYSIETLGKKPSNIVLQGDSAGAHIVLALLSHIAHLHSCNSIPPLSLEETFRGVVLLSPWVDFEVNSESVRRNATKDALSPRFLRLWARALFGHSMPNNFSNPIQAPRGWWKDIPVDKIFIGAGGDEILLDSIIQIAHNIERDNSDVFVSVAPREFHAEHITDFGLKLPPGSQFQAMAAWLGQTLAC</sequence>